<evidence type="ECO:0000256" key="1">
    <source>
        <dbReference type="SAM" id="Phobius"/>
    </source>
</evidence>
<keyword evidence="4" id="KW-1185">Reference proteome</keyword>
<accession>J3PDY9</accession>
<dbReference type="HOGENOM" id="CLU_2469220_0_0_1"/>
<dbReference type="AlphaFoldDB" id="J3PDY9"/>
<evidence type="ECO:0000313" key="3">
    <source>
        <dbReference type="EnsemblFungi" id="EJT70689"/>
    </source>
</evidence>
<keyword evidence="1" id="KW-0472">Membrane</keyword>
<organism evidence="2">
    <name type="scientific">Gaeumannomyces tritici (strain R3-111a-1)</name>
    <name type="common">Wheat and barley take-all root rot fungus</name>
    <name type="synonym">Gaeumannomyces graminis var. tritici</name>
    <dbReference type="NCBI Taxonomy" id="644352"/>
    <lineage>
        <taxon>Eukaryota</taxon>
        <taxon>Fungi</taxon>
        <taxon>Dikarya</taxon>
        <taxon>Ascomycota</taxon>
        <taxon>Pezizomycotina</taxon>
        <taxon>Sordariomycetes</taxon>
        <taxon>Sordariomycetidae</taxon>
        <taxon>Magnaporthales</taxon>
        <taxon>Magnaporthaceae</taxon>
        <taxon>Gaeumannomyces</taxon>
    </lineage>
</organism>
<sequence>MALSSFAWPAFWLSLSLLLSFLILRQREKLPRHVLAALLVAVVAIGLLGADIEVLRKLPSLSPLAEQLKVTVQIWVNIWRLDDHRLSR</sequence>
<dbReference type="Proteomes" id="UP000006039">
    <property type="component" value="Unassembled WGS sequence"/>
</dbReference>
<dbReference type="RefSeq" id="XP_009227867.1">
    <property type="nucleotide sequence ID" value="XM_009229603.1"/>
</dbReference>
<feature type="transmembrane region" description="Helical" evidence="1">
    <location>
        <begin position="36"/>
        <end position="55"/>
    </location>
</feature>
<gene>
    <name evidence="3" type="primary">20352170</name>
    <name evidence="2" type="ORF">GGTG_11712</name>
</gene>
<reference evidence="2" key="3">
    <citation type="submission" date="2010-09" db="EMBL/GenBank/DDBJ databases">
        <title>Annotation of Gaeumannomyces graminis var. tritici R3-111a-1.</title>
        <authorList>
            <consortium name="The Broad Institute Genome Sequencing Platform"/>
            <person name="Ma L.-J."/>
            <person name="Dead R."/>
            <person name="Young S.K."/>
            <person name="Zeng Q."/>
            <person name="Gargeya S."/>
            <person name="Fitzgerald M."/>
            <person name="Haas B."/>
            <person name="Abouelleil A."/>
            <person name="Alvarado L."/>
            <person name="Arachchi H.M."/>
            <person name="Berlin A."/>
            <person name="Brown A."/>
            <person name="Chapman S.B."/>
            <person name="Chen Z."/>
            <person name="Dunbar C."/>
            <person name="Freedman E."/>
            <person name="Gearin G."/>
            <person name="Gellesch M."/>
            <person name="Goldberg J."/>
            <person name="Griggs A."/>
            <person name="Gujja S."/>
            <person name="Heiman D."/>
            <person name="Howarth C."/>
            <person name="Larson L."/>
            <person name="Lui A."/>
            <person name="MacDonald P.J.P."/>
            <person name="Mehta T."/>
            <person name="Montmayeur A."/>
            <person name="Murphy C."/>
            <person name="Neiman D."/>
            <person name="Pearson M."/>
            <person name="Priest M."/>
            <person name="Roberts A."/>
            <person name="Saif S."/>
            <person name="Shea T."/>
            <person name="Shenoy N."/>
            <person name="Sisk P."/>
            <person name="Stolte C."/>
            <person name="Sykes S."/>
            <person name="Yandava C."/>
            <person name="Wortman J."/>
            <person name="Nusbaum C."/>
            <person name="Birren B."/>
        </authorList>
    </citation>
    <scope>NUCLEOTIDE SEQUENCE</scope>
    <source>
        <strain evidence="2">R3-111a-1</strain>
    </source>
</reference>
<dbReference type="EMBL" id="GL385401">
    <property type="protein sequence ID" value="EJT70689.1"/>
    <property type="molecule type" value="Genomic_DNA"/>
</dbReference>
<name>J3PDY9_GAET3</name>
<dbReference type="EnsemblFungi" id="EJT70689">
    <property type="protein sequence ID" value="EJT70689"/>
    <property type="gene ID" value="GGTG_11712"/>
</dbReference>
<proteinExistence type="predicted"/>
<reference evidence="2" key="2">
    <citation type="submission" date="2010-07" db="EMBL/GenBank/DDBJ databases">
        <authorList>
            <consortium name="The Broad Institute Genome Sequencing Platform"/>
            <consortium name="Broad Institute Genome Sequencing Center for Infectious Disease"/>
            <person name="Ma L.-J."/>
            <person name="Dead R."/>
            <person name="Young S."/>
            <person name="Zeng Q."/>
            <person name="Koehrsen M."/>
            <person name="Alvarado L."/>
            <person name="Berlin A."/>
            <person name="Chapman S.B."/>
            <person name="Chen Z."/>
            <person name="Freedman E."/>
            <person name="Gellesch M."/>
            <person name="Goldberg J."/>
            <person name="Griggs A."/>
            <person name="Gujja S."/>
            <person name="Heilman E.R."/>
            <person name="Heiman D."/>
            <person name="Hepburn T."/>
            <person name="Howarth C."/>
            <person name="Jen D."/>
            <person name="Larson L."/>
            <person name="Mehta T."/>
            <person name="Neiman D."/>
            <person name="Pearson M."/>
            <person name="Roberts A."/>
            <person name="Saif S."/>
            <person name="Shea T."/>
            <person name="Shenoy N."/>
            <person name="Sisk P."/>
            <person name="Stolte C."/>
            <person name="Sykes S."/>
            <person name="Walk T."/>
            <person name="White J."/>
            <person name="Yandava C."/>
            <person name="Haas B."/>
            <person name="Nusbaum C."/>
            <person name="Birren B."/>
        </authorList>
    </citation>
    <scope>NUCLEOTIDE SEQUENCE</scope>
    <source>
        <strain evidence="2">R3-111a-1</strain>
    </source>
</reference>
<keyword evidence="1" id="KW-1133">Transmembrane helix</keyword>
<dbReference type="GeneID" id="20352170"/>
<evidence type="ECO:0000313" key="4">
    <source>
        <dbReference type="Proteomes" id="UP000006039"/>
    </source>
</evidence>
<dbReference type="VEuPathDB" id="FungiDB:GGTG_11712"/>
<evidence type="ECO:0000313" key="2">
    <source>
        <dbReference type="EMBL" id="EJT70689.1"/>
    </source>
</evidence>
<reference evidence="4" key="1">
    <citation type="submission" date="2010-07" db="EMBL/GenBank/DDBJ databases">
        <title>The genome sequence of Gaeumannomyces graminis var. tritici strain R3-111a-1.</title>
        <authorList>
            <consortium name="The Broad Institute Genome Sequencing Platform"/>
            <person name="Ma L.-J."/>
            <person name="Dead R."/>
            <person name="Young S."/>
            <person name="Zeng Q."/>
            <person name="Koehrsen M."/>
            <person name="Alvarado L."/>
            <person name="Berlin A."/>
            <person name="Chapman S.B."/>
            <person name="Chen Z."/>
            <person name="Freedman E."/>
            <person name="Gellesch M."/>
            <person name="Goldberg J."/>
            <person name="Griggs A."/>
            <person name="Gujja S."/>
            <person name="Heilman E.R."/>
            <person name="Heiman D."/>
            <person name="Hepburn T."/>
            <person name="Howarth C."/>
            <person name="Jen D."/>
            <person name="Larson L."/>
            <person name="Mehta T."/>
            <person name="Neiman D."/>
            <person name="Pearson M."/>
            <person name="Roberts A."/>
            <person name="Saif S."/>
            <person name="Shea T."/>
            <person name="Shenoy N."/>
            <person name="Sisk P."/>
            <person name="Stolte C."/>
            <person name="Sykes S."/>
            <person name="Walk T."/>
            <person name="White J."/>
            <person name="Yandava C."/>
            <person name="Haas B."/>
            <person name="Nusbaum C."/>
            <person name="Birren B."/>
        </authorList>
    </citation>
    <scope>NUCLEOTIDE SEQUENCE [LARGE SCALE GENOMIC DNA]</scope>
    <source>
        <strain evidence="4">R3-111a-1</strain>
    </source>
</reference>
<reference evidence="3" key="5">
    <citation type="submission" date="2018-04" db="UniProtKB">
        <authorList>
            <consortium name="EnsemblFungi"/>
        </authorList>
    </citation>
    <scope>IDENTIFICATION</scope>
    <source>
        <strain evidence="3">R3-111a-1</strain>
    </source>
</reference>
<feature type="transmembrane region" description="Helical" evidence="1">
    <location>
        <begin position="6"/>
        <end position="24"/>
    </location>
</feature>
<protein>
    <submittedName>
        <fullName evidence="2 3">Uncharacterized protein</fullName>
    </submittedName>
</protein>
<keyword evidence="1" id="KW-0812">Transmembrane</keyword>
<reference evidence="3" key="4">
    <citation type="journal article" date="2015" name="G3 (Bethesda)">
        <title>Genome sequences of three phytopathogenic species of the Magnaporthaceae family of fungi.</title>
        <authorList>
            <person name="Okagaki L.H."/>
            <person name="Nunes C.C."/>
            <person name="Sailsbery J."/>
            <person name="Clay B."/>
            <person name="Brown D."/>
            <person name="John T."/>
            <person name="Oh Y."/>
            <person name="Young N."/>
            <person name="Fitzgerald M."/>
            <person name="Haas B.J."/>
            <person name="Zeng Q."/>
            <person name="Young S."/>
            <person name="Adiconis X."/>
            <person name="Fan L."/>
            <person name="Levin J.Z."/>
            <person name="Mitchell T.K."/>
            <person name="Okubara P.A."/>
            <person name="Farman M.L."/>
            <person name="Kohn L.M."/>
            <person name="Birren B."/>
            <person name="Ma L.-J."/>
            <person name="Dean R.A."/>
        </authorList>
    </citation>
    <scope>NUCLEOTIDE SEQUENCE</scope>
    <source>
        <strain evidence="3">R3-111a-1</strain>
    </source>
</reference>